<keyword evidence="4" id="KW-1185">Reference proteome</keyword>
<evidence type="ECO:0000313" key="3">
    <source>
        <dbReference type="EMBL" id="CAH0378385.1"/>
    </source>
</evidence>
<comment type="caution">
    <text evidence="3">The sequence shown here is derived from an EMBL/GenBank/DDBJ whole genome shotgun (WGS) entry which is preliminary data.</text>
</comment>
<dbReference type="GO" id="GO:0008641">
    <property type="term" value="F:ubiquitin-like modifier activating enzyme activity"/>
    <property type="evidence" value="ECO:0007669"/>
    <property type="project" value="InterPro"/>
</dbReference>
<protein>
    <recommendedName>
        <fullName evidence="2">THIF-type NAD/FAD binding fold domain-containing protein</fullName>
    </recommendedName>
</protein>
<reference evidence="3" key="1">
    <citation type="submission" date="2021-11" db="EMBL/GenBank/DDBJ databases">
        <authorList>
            <consortium name="Genoscope - CEA"/>
            <person name="William W."/>
        </authorList>
    </citation>
    <scope>NUCLEOTIDE SEQUENCE</scope>
</reference>
<dbReference type="GO" id="GO:0016788">
    <property type="term" value="F:hydrolase activity, acting on ester bonds"/>
    <property type="evidence" value="ECO:0007669"/>
    <property type="project" value="InterPro"/>
</dbReference>
<evidence type="ECO:0000313" key="4">
    <source>
        <dbReference type="Proteomes" id="UP000789595"/>
    </source>
</evidence>
<organism evidence="3 4">
    <name type="scientific">Pelagomonas calceolata</name>
    <dbReference type="NCBI Taxonomy" id="35677"/>
    <lineage>
        <taxon>Eukaryota</taxon>
        <taxon>Sar</taxon>
        <taxon>Stramenopiles</taxon>
        <taxon>Ochrophyta</taxon>
        <taxon>Pelagophyceae</taxon>
        <taxon>Pelagomonadales</taxon>
        <taxon>Pelagomonadaceae</taxon>
        <taxon>Pelagomonas</taxon>
    </lineage>
</organism>
<name>A0A8J2X455_9STRA</name>
<dbReference type="GO" id="GO:0061504">
    <property type="term" value="P:cyclic threonylcarbamoyladenosine biosynthetic process"/>
    <property type="evidence" value="ECO:0007669"/>
    <property type="project" value="TreeGrafter"/>
</dbReference>
<dbReference type="SUPFAM" id="SSF69572">
    <property type="entry name" value="Activating enzymes of the ubiquitin-like proteins"/>
    <property type="match status" value="1"/>
</dbReference>
<evidence type="ECO:0000259" key="2">
    <source>
        <dbReference type="Pfam" id="PF00899"/>
    </source>
</evidence>
<dbReference type="InterPro" id="IPR045886">
    <property type="entry name" value="ThiF/MoeB/HesA"/>
</dbReference>
<dbReference type="Gene3D" id="3.40.50.720">
    <property type="entry name" value="NAD(P)-binding Rossmann-like Domain"/>
    <property type="match status" value="1"/>
</dbReference>
<dbReference type="InterPro" id="IPR035985">
    <property type="entry name" value="Ubiquitin-activating_enz"/>
</dbReference>
<gene>
    <name evidence="3" type="ORF">PECAL_5P29000</name>
</gene>
<feature type="domain" description="THIF-type NAD/FAD binding fold" evidence="2">
    <location>
        <begin position="44"/>
        <end position="190"/>
    </location>
</feature>
<dbReference type="Proteomes" id="UP000789595">
    <property type="component" value="Unassembled WGS sequence"/>
</dbReference>
<dbReference type="GO" id="GO:0061503">
    <property type="term" value="F:tRNA threonylcarbamoyladenosine dehydratase"/>
    <property type="evidence" value="ECO:0007669"/>
    <property type="project" value="TreeGrafter"/>
</dbReference>
<dbReference type="OrthoDB" id="206053at2759"/>
<dbReference type="InterPro" id="IPR032466">
    <property type="entry name" value="Metal_Hydrolase"/>
</dbReference>
<proteinExistence type="predicted"/>
<dbReference type="AlphaFoldDB" id="A0A8J2X455"/>
<dbReference type="PANTHER" id="PTHR43267">
    <property type="entry name" value="TRNA THREONYLCARBAMOYLADENOSINE DEHYDRATASE"/>
    <property type="match status" value="1"/>
</dbReference>
<dbReference type="InterPro" id="IPR000594">
    <property type="entry name" value="ThiF_NAD_FAD-bd"/>
</dbReference>
<sequence>MNAMRCALALAAAAAFVTNPQRVVRRLQAGDALDDVRFAGTRRLYGDSATTTLRDASAMVVGVGGVGSWAAEAIARTGVGRLILVDLDEVCVSNTNRQLVALSSTVGKSKVDVLRDRLTDINPNAVFECVPDFVGEENADAILDAAKVDVVVDCIDNANDKVALLRACDARAQAIVVCGAAGGRRDPTAVRVRPGDVRGARTGDALLRATRKQWRRARRAAGLDGENREARVVSVYSDERPPAKAEVRTGACDMGLGSSVFATAAFGLAAGAAAVDVLIADGAVAAVEHDVLIAESAARDDTAGAARPIAAVLAGVDDGEDDAWEEADCPCSDFGLAARSRPPQKTRWRGGSGGPPRVSRRRSTALGAVDTHCHAQFAPEPPASAAELVVCSTGPGDWDAVSALAPTAKAVAYGVHPWWACDASEGWLDALERRLVESPTALVGECGLDKFAGGRSPPGSGEPPDLELQDSIFRAQLALARELGRGVTVHCVKRVDAVAAAIRAERPPRVAFHGFNGSPESASVLIRAVEAGGGTAFFGINTAHASKKTPQLVAALPETSLLAESDASGEFEARVADATKLIADARNWSLDVAEERLAGNARAFLL</sequence>
<evidence type="ECO:0000256" key="1">
    <source>
        <dbReference type="SAM" id="MobiDB-lite"/>
    </source>
</evidence>
<dbReference type="Gene3D" id="3.20.20.140">
    <property type="entry name" value="Metal-dependent hydrolases"/>
    <property type="match status" value="1"/>
</dbReference>
<dbReference type="PANTHER" id="PTHR43267:SF1">
    <property type="entry name" value="TRNA THREONYLCARBAMOYLADENOSINE DEHYDRATASE"/>
    <property type="match status" value="1"/>
</dbReference>
<dbReference type="EMBL" id="CAKKNE010000005">
    <property type="protein sequence ID" value="CAH0378385.1"/>
    <property type="molecule type" value="Genomic_DNA"/>
</dbReference>
<dbReference type="InterPro" id="IPR001130">
    <property type="entry name" value="TatD-like"/>
</dbReference>
<dbReference type="Pfam" id="PF01026">
    <property type="entry name" value="TatD_DNase"/>
    <property type="match status" value="1"/>
</dbReference>
<feature type="region of interest" description="Disordered" evidence="1">
    <location>
        <begin position="340"/>
        <end position="360"/>
    </location>
</feature>
<accession>A0A8J2X455</accession>
<dbReference type="Pfam" id="PF00899">
    <property type="entry name" value="ThiF"/>
    <property type="match status" value="1"/>
</dbReference>
<dbReference type="SUPFAM" id="SSF51556">
    <property type="entry name" value="Metallo-dependent hydrolases"/>
    <property type="match status" value="1"/>
</dbReference>